<dbReference type="Proteomes" id="UP000196536">
    <property type="component" value="Unassembled WGS sequence"/>
</dbReference>
<evidence type="ECO:0000256" key="1">
    <source>
        <dbReference type="ARBA" id="ARBA00010164"/>
    </source>
</evidence>
<evidence type="ECO:0000259" key="4">
    <source>
        <dbReference type="Pfam" id="PF07804"/>
    </source>
</evidence>
<proteinExistence type="inferred from homology"/>
<dbReference type="InterPro" id="IPR012893">
    <property type="entry name" value="HipA-like_C"/>
</dbReference>
<dbReference type="EMBL" id="NEXX01000001">
    <property type="protein sequence ID" value="OUY08075.1"/>
    <property type="molecule type" value="Genomic_DNA"/>
</dbReference>
<protein>
    <recommendedName>
        <fullName evidence="4">HipA-like C-terminal domain-containing protein</fullName>
    </recommendedName>
</protein>
<evidence type="ECO:0000313" key="5">
    <source>
        <dbReference type="EMBL" id="OUY08075.1"/>
    </source>
</evidence>
<feature type="domain" description="HipA-like C-terminal" evidence="4">
    <location>
        <begin position="5"/>
        <end position="83"/>
    </location>
</feature>
<dbReference type="AlphaFoldDB" id="A0A1Z9Z0V2"/>
<sequence length="126" mass="14378">MLAKVCTDPKQEILEYLQRDIANVALGNKDNHSRNTAIQRYADGRIALTPLFDFAPMWLHPDSIARTTRWEQDDKGGSPNWASVLQQIYTVTGIDPSALQAELVNLLPKYRQLIHYMQQLENMSHG</sequence>
<keyword evidence="6" id="KW-1185">Reference proteome</keyword>
<name>A0A1Z9Z0V2_9GAMM</name>
<comment type="caution">
    <text evidence="5">The sequence shown here is derived from an EMBL/GenBank/DDBJ whole genome shotgun (WGS) entry which is preliminary data.</text>
</comment>
<dbReference type="InterPro" id="IPR052028">
    <property type="entry name" value="HipA_Ser/Thr_kinase"/>
</dbReference>
<reference evidence="5 6" key="1">
    <citation type="submission" date="2017-05" db="EMBL/GenBank/DDBJ databases">
        <title>Acinetobacter populi ANC 5415 (= PBJ7), whole genome shotgun sequencing project.</title>
        <authorList>
            <person name="Nemec A."/>
            <person name="Radolfova-Krizova L."/>
        </authorList>
    </citation>
    <scope>NUCLEOTIDE SEQUENCE [LARGE SCALE GENOMIC DNA]</scope>
    <source>
        <strain evidence="5 6">PBJ7</strain>
    </source>
</reference>
<evidence type="ECO:0000313" key="6">
    <source>
        <dbReference type="Proteomes" id="UP000196536"/>
    </source>
</evidence>
<dbReference type="PANTHER" id="PTHR37419:SF8">
    <property type="entry name" value="TOXIN YJJJ"/>
    <property type="match status" value="1"/>
</dbReference>
<evidence type="ECO:0000256" key="3">
    <source>
        <dbReference type="ARBA" id="ARBA00022777"/>
    </source>
</evidence>
<dbReference type="GO" id="GO:0005829">
    <property type="term" value="C:cytosol"/>
    <property type="evidence" value="ECO:0007669"/>
    <property type="project" value="TreeGrafter"/>
</dbReference>
<evidence type="ECO:0000256" key="2">
    <source>
        <dbReference type="ARBA" id="ARBA00022679"/>
    </source>
</evidence>
<organism evidence="5 6">
    <name type="scientific">Acinetobacter populi</name>
    <dbReference type="NCBI Taxonomy" id="1582270"/>
    <lineage>
        <taxon>Bacteria</taxon>
        <taxon>Pseudomonadati</taxon>
        <taxon>Pseudomonadota</taxon>
        <taxon>Gammaproteobacteria</taxon>
        <taxon>Moraxellales</taxon>
        <taxon>Moraxellaceae</taxon>
        <taxon>Acinetobacter</taxon>
    </lineage>
</organism>
<dbReference type="GO" id="GO:0004674">
    <property type="term" value="F:protein serine/threonine kinase activity"/>
    <property type="evidence" value="ECO:0007669"/>
    <property type="project" value="TreeGrafter"/>
</dbReference>
<comment type="similarity">
    <text evidence="1">Belongs to the HipA Ser/Thr kinase family.</text>
</comment>
<gene>
    <name evidence="5" type="ORF">CAP51_00170</name>
</gene>
<keyword evidence="3" id="KW-0418">Kinase</keyword>
<dbReference type="Pfam" id="PF07804">
    <property type="entry name" value="HipA_C"/>
    <property type="match status" value="1"/>
</dbReference>
<accession>A0A1Z9Z0V2</accession>
<keyword evidence="2" id="KW-0808">Transferase</keyword>
<dbReference type="PANTHER" id="PTHR37419">
    <property type="entry name" value="SERINE/THREONINE-PROTEIN KINASE TOXIN HIPA"/>
    <property type="match status" value="1"/>
</dbReference>
<dbReference type="OrthoDB" id="9805913at2"/>